<proteinExistence type="predicted"/>
<reference evidence="2 3" key="1">
    <citation type="submission" date="2019-03" db="EMBL/GenBank/DDBJ databases">
        <title>Halomonas marinisediminis sp. nov., a moderately halophilic bacterium isolated from the Bohai Gulf.</title>
        <authorList>
            <person name="Ji X."/>
        </authorList>
    </citation>
    <scope>NUCLEOTIDE SEQUENCE [LARGE SCALE GENOMIC DNA]</scope>
    <source>
        <strain evidence="2 3">204</strain>
    </source>
</reference>
<evidence type="ECO:0000313" key="2">
    <source>
        <dbReference type="EMBL" id="TDB02447.1"/>
    </source>
</evidence>
<keyword evidence="1" id="KW-0732">Signal</keyword>
<feature type="signal peptide" evidence="1">
    <location>
        <begin position="1"/>
        <end position="28"/>
    </location>
</feature>
<dbReference type="Proteomes" id="UP000294823">
    <property type="component" value="Unassembled WGS sequence"/>
</dbReference>
<comment type="caution">
    <text evidence="2">The sequence shown here is derived from an EMBL/GenBank/DDBJ whole genome shotgun (WGS) entry which is preliminary data.</text>
</comment>
<organism evidence="2 3">
    <name type="scientific">Halomonas marinisediminis</name>
    <dbReference type="NCBI Taxonomy" id="2546095"/>
    <lineage>
        <taxon>Bacteria</taxon>
        <taxon>Pseudomonadati</taxon>
        <taxon>Pseudomonadota</taxon>
        <taxon>Gammaproteobacteria</taxon>
        <taxon>Oceanospirillales</taxon>
        <taxon>Halomonadaceae</taxon>
        <taxon>Halomonas</taxon>
    </lineage>
</organism>
<keyword evidence="3" id="KW-1185">Reference proteome</keyword>
<evidence type="ECO:0000256" key="1">
    <source>
        <dbReference type="SAM" id="SignalP"/>
    </source>
</evidence>
<evidence type="ECO:0000313" key="3">
    <source>
        <dbReference type="Proteomes" id="UP000294823"/>
    </source>
</evidence>
<dbReference type="EMBL" id="SLTR01000010">
    <property type="protein sequence ID" value="TDB02447.1"/>
    <property type="molecule type" value="Genomic_DNA"/>
</dbReference>
<name>A0ABY2D6H9_9GAMM</name>
<protein>
    <submittedName>
        <fullName evidence="2">Uncharacterized protein</fullName>
    </submittedName>
</protein>
<feature type="chain" id="PRO_5046485582" evidence="1">
    <location>
        <begin position="29"/>
        <end position="150"/>
    </location>
</feature>
<accession>A0ABY2D6H9</accession>
<gene>
    <name evidence="2" type="ORF">E0702_08805</name>
</gene>
<dbReference type="RefSeq" id="WP_132042936.1">
    <property type="nucleotide sequence ID" value="NZ_SLTR01000010.1"/>
</dbReference>
<sequence>MTTSTLTGKTPLRCMLFSLLFAAPLIMANDGHDLTFEGDGTFNGAHGGQEVHAAVVDAGTGDVIATKSGTVSADEAPAFSLDFPGVLKGDGSYEVHYWIDSNFGGGSEGACDPKGTDHQWSVSLEATSEALTHEETHRPAEQTDVCATFE</sequence>